<keyword evidence="2" id="KW-0812">Transmembrane</keyword>
<protein>
    <submittedName>
        <fullName evidence="4">Helix-turn-helix transcriptional regulator</fullName>
    </submittedName>
</protein>
<reference evidence="4" key="2">
    <citation type="submission" date="2021-04" db="EMBL/GenBank/DDBJ databases">
        <authorList>
            <person name="Gilroy R."/>
        </authorList>
    </citation>
    <scope>NUCLEOTIDE SEQUENCE</scope>
    <source>
        <strain evidence="4">1345</strain>
    </source>
</reference>
<evidence type="ECO:0000256" key="2">
    <source>
        <dbReference type="SAM" id="Phobius"/>
    </source>
</evidence>
<dbReference type="EMBL" id="DXCQ01000049">
    <property type="protein sequence ID" value="HIY97107.1"/>
    <property type="molecule type" value="Genomic_DNA"/>
</dbReference>
<feature type="compositionally biased region" description="Basic and acidic residues" evidence="1">
    <location>
        <begin position="94"/>
        <end position="119"/>
    </location>
</feature>
<evidence type="ECO:0000256" key="1">
    <source>
        <dbReference type="SAM" id="MobiDB-lite"/>
    </source>
</evidence>
<dbReference type="Proteomes" id="UP000886750">
    <property type="component" value="Unassembled WGS sequence"/>
</dbReference>
<reference evidence="4" key="1">
    <citation type="journal article" date="2021" name="PeerJ">
        <title>Extensive microbial diversity within the chicken gut microbiome revealed by metagenomics and culture.</title>
        <authorList>
            <person name="Gilroy R."/>
            <person name="Ravi A."/>
            <person name="Getino M."/>
            <person name="Pursley I."/>
            <person name="Horton D.L."/>
            <person name="Alikhan N.F."/>
            <person name="Baker D."/>
            <person name="Gharbi K."/>
            <person name="Hall N."/>
            <person name="Watson M."/>
            <person name="Adriaenssens E.M."/>
            <person name="Foster-Nyarko E."/>
            <person name="Jarju S."/>
            <person name="Secka A."/>
            <person name="Antonio M."/>
            <person name="Oren A."/>
            <person name="Chaudhuri R.R."/>
            <person name="La Ragione R."/>
            <person name="Hildebrand F."/>
            <person name="Pallen M.J."/>
        </authorList>
    </citation>
    <scope>NUCLEOTIDE SEQUENCE</scope>
    <source>
        <strain evidence="4">1345</strain>
    </source>
</reference>
<sequence>MKRGELLSDKRIEKGLSVSALAQKLGVSAAEVERWEAGELPESGHLLALSALLDISVEDILRGGEDADEAGALEGPSGGAQGSREEDASDAAETQERETEAGEPSHRFDFGEVRREQRNGEPLGSDAFDDIRNDRAFVQVLAKEEGEILNGYFKGERRFGYIVFAVFTAVIVVMLAVQFAGWVFRPREFTLENYDDFVDIAVVPTKNFNPEDYIVRVTAKEDIVNLRITVRVKFWNLHSDDFYETVTVAAAGLREDETAETAFHISEIALDQGFEVLSAEGDLA</sequence>
<dbReference type="PROSITE" id="PS50943">
    <property type="entry name" value="HTH_CROC1"/>
    <property type="match status" value="1"/>
</dbReference>
<gene>
    <name evidence="4" type="ORF">H9729_05405</name>
</gene>
<dbReference type="AlphaFoldDB" id="A0A9D1ZVU8"/>
<dbReference type="SUPFAM" id="SSF47413">
    <property type="entry name" value="lambda repressor-like DNA-binding domains"/>
    <property type="match status" value="1"/>
</dbReference>
<dbReference type="CDD" id="cd00093">
    <property type="entry name" value="HTH_XRE"/>
    <property type="match status" value="1"/>
</dbReference>
<keyword evidence="2" id="KW-0472">Membrane</keyword>
<feature type="region of interest" description="Disordered" evidence="1">
    <location>
        <begin position="67"/>
        <end position="127"/>
    </location>
</feature>
<accession>A0A9D1ZVU8</accession>
<feature type="transmembrane region" description="Helical" evidence="2">
    <location>
        <begin position="159"/>
        <end position="184"/>
    </location>
</feature>
<evidence type="ECO:0000313" key="4">
    <source>
        <dbReference type="EMBL" id="HIY97107.1"/>
    </source>
</evidence>
<keyword evidence="2" id="KW-1133">Transmembrane helix</keyword>
<comment type="caution">
    <text evidence="4">The sequence shown here is derived from an EMBL/GenBank/DDBJ whole genome shotgun (WGS) entry which is preliminary data.</text>
</comment>
<dbReference type="InterPro" id="IPR001387">
    <property type="entry name" value="Cro/C1-type_HTH"/>
</dbReference>
<dbReference type="GO" id="GO:0003677">
    <property type="term" value="F:DNA binding"/>
    <property type="evidence" value="ECO:0007669"/>
    <property type="project" value="InterPro"/>
</dbReference>
<dbReference type="Pfam" id="PF01381">
    <property type="entry name" value="HTH_3"/>
    <property type="match status" value="1"/>
</dbReference>
<evidence type="ECO:0000259" key="3">
    <source>
        <dbReference type="PROSITE" id="PS50943"/>
    </source>
</evidence>
<dbReference type="SMART" id="SM00530">
    <property type="entry name" value="HTH_XRE"/>
    <property type="match status" value="1"/>
</dbReference>
<feature type="domain" description="HTH cro/C1-type" evidence="3">
    <location>
        <begin position="7"/>
        <end position="60"/>
    </location>
</feature>
<proteinExistence type="predicted"/>
<dbReference type="Gene3D" id="1.10.260.40">
    <property type="entry name" value="lambda repressor-like DNA-binding domains"/>
    <property type="match status" value="1"/>
</dbReference>
<name>A0A9D1ZVU8_9FIRM</name>
<evidence type="ECO:0000313" key="5">
    <source>
        <dbReference type="Proteomes" id="UP000886750"/>
    </source>
</evidence>
<dbReference type="InterPro" id="IPR010982">
    <property type="entry name" value="Lambda_DNA-bd_dom_sf"/>
</dbReference>
<organism evidence="4 5">
    <name type="scientific">Candidatus Borkfalkia excrementigallinarum</name>
    <dbReference type="NCBI Taxonomy" id="2838506"/>
    <lineage>
        <taxon>Bacteria</taxon>
        <taxon>Bacillati</taxon>
        <taxon>Bacillota</taxon>
        <taxon>Clostridia</taxon>
        <taxon>Christensenellales</taxon>
        <taxon>Christensenellaceae</taxon>
        <taxon>Candidatus Borkfalkia</taxon>
    </lineage>
</organism>